<evidence type="ECO:0000256" key="3">
    <source>
        <dbReference type="ARBA" id="ARBA00022989"/>
    </source>
</evidence>
<feature type="transmembrane region" description="Helical" evidence="6">
    <location>
        <begin position="31"/>
        <end position="53"/>
    </location>
</feature>
<evidence type="ECO:0000256" key="1">
    <source>
        <dbReference type="ARBA" id="ARBA00004167"/>
    </source>
</evidence>
<name>A0A8G2BYQ8_9BACT</name>
<dbReference type="InterPro" id="IPR050739">
    <property type="entry name" value="MFP"/>
</dbReference>
<dbReference type="EMBL" id="FNVS01000022">
    <property type="protein sequence ID" value="SEG22949.1"/>
    <property type="molecule type" value="Genomic_DNA"/>
</dbReference>
<evidence type="ECO:0000313" key="9">
    <source>
        <dbReference type="Proteomes" id="UP000236725"/>
    </source>
</evidence>
<sequence>MEENTKKNSVKQVDLRSEEVQEVMGSIPAWIVRWGITLLFIVTMAILIGSYFFRYPDVITSEMTLTGRYPAVQVVSRSSGKINQLMVVDGVSVTEGTVLAVIENPASTADILFLKENLKQYPDNPDSLSAYFPKDRDMALGDVQTTYVSFLRSLQEYRNYTELNYYPQKIAATHNQIDKYKQYAQNLKRQLLVVESRYDIAHQQYERDSLLFSRKVISPYEQETARSALLQSRQMVEDVAASCENAAIQIASLETTVLDLQLQEMEKKTQLQQDLQTTAGELANAIHTWELTYCLTSPIDGKVTFTKYWNENQYIPLGDPVFTVVPATSDLLMGKALLPIARSGKVKVGQRVIVRFSNYPDQEFGVVNGTVNSISLVPADNNYTIEVAFPKGLTTNYGKTLPVSHEMTATAEIVTDDLRLIERFFMPLKKVFREGLGL</sequence>
<accession>A0A8G2BYQ8</accession>
<dbReference type="PANTHER" id="PTHR30386">
    <property type="entry name" value="MEMBRANE FUSION SUBUNIT OF EMRAB-TOLC MULTIDRUG EFFLUX PUMP"/>
    <property type="match status" value="1"/>
</dbReference>
<evidence type="ECO:0000259" key="7">
    <source>
        <dbReference type="Pfam" id="PF26002"/>
    </source>
</evidence>
<keyword evidence="2 6" id="KW-0812">Transmembrane</keyword>
<dbReference type="GO" id="GO:0016020">
    <property type="term" value="C:membrane"/>
    <property type="evidence" value="ECO:0007669"/>
    <property type="project" value="UniProtKB-SubCell"/>
</dbReference>
<proteinExistence type="predicted"/>
<evidence type="ECO:0000313" key="8">
    <source>
        <dbReference type="EMBL" id="SEG22949.1"/>
    </source>
</evidence>
<evidence type="ECO:0000256" key="2">
    <source>
        <dbReference type="ARBA" id="ARBA00022692"/>
    </source>
</evidence>
<comment type="caution">
    <text evidence="8">The sequence shown here is derived from an EMBL/GenBank/DDBJ whole genome shotgun (WGS) entry which is preliminary data.</text>
</comment>
<keyword evidence="9" id="KW-1185">Reference proteome</keyword>
<reference evidence="8 9" key="1">
    <citation type="submission" date="2016-10" db="EMBL/GenBank/DDBJ databases">
        <authorList>
            <person name="Varghese N."/>
            <person name="Submissions S."/>
        </authorList>
    </citation>
    <scope>NUCLEOTIDE SEQUENCE [LARGE SCALE GENOMIC DNA]</scope>
    <source>
        <strain evidence="8 9">DSM 29073</strain>
    </source>
</reference>
<evidence type="ECO:0000256" key="4">
    <source>
        <dbReference type="ARBA" id="ARBA00023136"/>
    </source>
</evidence>
<keyword evidence="4 6" id="KW-0472">Membrane</keyword>
<protein>
    <submittedName>
        <fullName evidence="8">HlyD family secretion protein</fullName>
    </submittedName>
</protein>
<gene>
    <name evidence="8" type="ORF">SAMN05444001_12212</name>
</gene>
<organism evidence="8 9">
    <name type="scientific">Parabacteroides chinchillae</name>
    <dbReference type="NCBI Taxonomy" id="871327"/>
    <lineage>
        <taxon>Bacteria</taxon>
        <taxon>Pseudomonadati</taxon>
        <taxon>Bacteroidota</taxon>
        <taxon>Bacteroidia</taxon>
        <taxon>Bacteroidales</taxon>
        <taxon>Tannerellaceae</taxon>
        <taxon>Parabacteroides</taxon>
    </lineage>
</organism>
<evidence type="ECO:0000256" key="6">
    <source>
        <dbReference type="SAM" id="Phobius"/>
    </source>
</evidence>
<evidence type="ECO:0000256" key="5">
    <source>
        <dbReference type="SAM" id="Coils"/>
    </source>
</evidence>
<keyword evidence="5" id="KW-0175">Coiled coil</keyword>
<feature type="coiled-coil region" evidence="5">
    <location>
        <begin position="170"/>
        <end position="197"/>
    </location>
</feature>
<keyword evidence="3 6" id="KW-1133">Transmembrane helix</keyword>
<dbReference type="Pfam" id="PF26002">
    <property type="entry name" value="Beta-barrel_AprE"/>
    <property type="match status" value="1"/>
</dbReference>
<dbReference type="RefSeq" id="WP_103984273.1">
    <property type="nucleotide sequence ID" value="NZ_FNVS01000022.1"/>
</dbReference>
<dbReference type="PRINTS" id="PR01490">
    <property type="entry name" value="RTXTOXIND"/>
</dbReference>
<dbReference type="Gene3D" id="2.40.30.170">
    <property type="match status" value="1"/>
</dbReference>
<feature type="domain" description="AprE-like beta-barrel" evidence="7">
    <location>
        <begin position="338"/>
        <end position="415"/>
    </location>
</feature>
<comment type="subcellular location">
    <subcellularLocation>
        <location evidence="1">Membrane</location>
        <topology evidence="1">Single-pass membrane protein</topology>
    </subcellularLocation>
</comment>
<dbReference type="AlphaFoldDB" id="A0A8G2BYQ8"/>
<dbReference type="PANTHER" id="PTHR30386:SF26">
    <property type="entry name" value="TRANSPORT PROTEIN COMB"/>
    <property type="match status" value="1"/>
</dbReference>
<dbReference type="Proteomes" id="UP000236725">
    <property type="component" value="Unassembled WGS sequence"/>
</dbReference>
<dbReference type="Gene3D" id="2.40.50.100">
    <property type="match status" value="1"/>
</dbReference>
<dbReference type="InterPro" id="IPR058982">
    <property type="entry name" value="Beta-barrel_AprE"/>
</dbReference>